<keyword evidence="3" id="KW-0067">ATP-binding</keyword>
<dbReference type="CDD" id="cd10231">
    <property type="entry name" value="ASKHA_NBD_HSP70_YegD-like"/>
    <property type="match status" value="1"/>
</dbReference>
<dbReference type="InterPro" id="IPR018181">
    <property type="entry name" value="Heat_shock_70_CS"/>
</dbReference>
<dbReference type="PROSITE" id="PS00329">
    <property type="entry name" value="HSP70_2"/>
    <property type="match status" value="1"/>
</dbReference>
<sequence>MTFAGIDFGTSNSTLGLADAGGARLLPLEGDEVTLPSAVFFHSDDPQVEFGRAALAAYLEGEDGRLLRGLKSTLGSGLINDRTAIGARAISFREVLARFIGHLRHRLDAATPGIDRAVFGRPVHFVDDDPAGDAAAQSALKEIGHACGFRHIEFQYEPVAAALHYEQGLTTEELVLVFDIGGGTSDLSILRLSPSRARAADRSADILATGGIRVGGTDFDRLLSLAEAMPHLGYLSTSKQGAGILPRHYWQDMATWHRINALYAPRVMADLKGLRHEADRPDLIDRMIHAVTHRQGHAIAIEVERAKIALSDTDATRLMLAPLTTGPNPMIRRETFDAALSDPVTRLRTLINSTLTTAGLPSDRIATVFLTGGSAQLPLLRAMVADALPQARLATGDMLGSVGTGLALDARRRFA</sequence>
<accession>A0ABY8QAZ9</accession>
<reference evidence="4 5" key="1">
    <citation type="submission" date="2023-04" db="EMBL/GenBank/DDBJ databases">
        <title>YMD61, complete Genome.</title>
        <authorList>
            <person name="Zhang J."/>
        </authorList>
    </citation>
    <scope>NUCLEOTIDE SEQUENCE [LARGE SCALE GENOMIC DNA]</scope>
    <source>
        <strain evidence="4 5">YMD61</strain>
    </source>
</reference>
<evidence type="ECO:0000256" key="3">
    <source>
        <dbReference type="ARBA" id="ARBA00022840"/>
    </source>
</evidence>
<protein>
    <submittedName>
        <fullName evidence="4">Hsp70 family protein</fullName>
    </submittedName>
</protein>
<dbReference type="Proteomes" id="UP001230978">
    <property type="component" value="Chromosome"/>
</dbReference>
<dbReference type="InterPro" id="IPR043129">
    <property type="entry name" value="ATPase_NBD"/>
</dbReference>
<comment type="similarity">
    <text evidence="1">Belongs to the heat shock protein 70 family.</text>
</comment>
<dbReference type="EMBL" id="CP124535">
    <property type="protein sequence ID" value="WGV17415.1"/>
    <property type="molecule type" value="Genomic_DNA"/>
</dbReference>
<dbReference type="RefSeq" id="WP_281468685.1">
    <property type="nucleotide sequence ID" value="NZ_CP124535.1"/>
</dbReference>
<gene>
    <name evidence="4" type="ORF">QF092_06385</name>
</gene>
<dbReference type="InterPro" id="IPR013126">
    <property type="entry name" value="Hsp_70_fam"/>
</dbReference>
<evidence type="ECO:0000256" key="2">
    <source>
        <dbReference type="ARBA" id="ARBA00022741"/>
    </source>
</evidence>
<evidence type="ECO:0000313" key="4">
    <source>
        <dbReference type="EMBL" id="WGV17415.1"/>
    </source>
</evidence>
<dbReference type="InterPro" id="IPR042054">
    <property type="entry name" value="YegD-like"/>
</dbReference>
<dbReference type="Gene3D" id="3.30.420.40">
    <property type="match status" value="3"/>
</dbReference>
<proteinExistence type="inferred from homology"/>
<dbReference type="Gene3D" id="3.90.640.10">
    <property type="entry name" value="Actin, Chain A, domain 4"/>
    <property type="match status" value="1"/>
</dbReference>
<keyword evidence="5" id="KW-1185">Reference proteome</keyword>
<dbReference type="PANTHER" id="PTHR19375">
    <property type="entry name" value="HEAT SHOCK PROTEIN 70KDA"/>
    <property type="match status" value="1"/>
</dbReference>
<evidence type="ECO:0000256" key="1">
    <source>
        <dbReference type="ARBA" id="ARBA00007381"/>
    </source>
</evidence>
<name>A0ABY8QAZ9_9RHOB</name>
<organism evidence="4 5">
    <name type="scientific">Fuscovulum ytuae</name>
    <dbReference type="NCBI Taxonomy" id="3042299"/>
    <lineage>
        <taxon>Bacteria</taxon>
        <taxon>Pseudomonadati</taxon>
        <taxon>Pseudomonadota</taxon>
        <taxon>Alphaproteobacteria</taxon>
        <taxon>Rhodobacterales</taxon>
        <taxon>Paracoccaceae</taxon>
        <taxon>Fuscovulum</taxon>
    </lineage>
</organism>
<evidence type="ECO:0000313" key="5">
    <source>
        <dbReference type="Proteomes" id="UP001230978"/>
    </source>
</evidence>
<keyword evidence="2" id="KW-0547">Nucleotide-binding</keyword>
<dbReference type="SUPFAM" id="SSF53067">
    <property type="entry name" value="Actin-like ATPase domain"/>
    <property type="match status" value="2"/>
</dbReference>
<dbReference type="Pfam" id="PF00012">
    <property type="entry name" value="HSP70"/>
    <property type="match status" value="2"/>
</dbReference>